<dbReference type="OrthoDB" id="3226017at2"/>
<dbReference type="InterPro" id="IPR006059">
    <property type="entry name" value="SBP"/>
</dbReference>
<name>A0A558A324_9PSEU</name>
<dbReference type="SUPFAM" id="SSF53850">
    <property type="entry name" value="Periplasmic binding protein-like II"/>
    <property type="match status" value="1"/>
</dbReference>
<dbReference type="PANTHER" id="PTHR43649:SF32">
    <property type="entry name" value="SUGAR BINDING SECRETED PROTEIN"/>
    <property type="match status" value="1"/>
</dbReference>
<proteinExistence type="predicted"/>
<sequence>MRLPRTPRRLAGILLAGLLGTGLITACGGSGSGTTKITIGLFGNFGYQQLFEEYQRTHPGIEIQARTASYSDHHKNLASHLATGNGAADIEAVDTGYIAQFKAIPDRFTDLNAQGGDQLKSRWLDWKWQASLARDGRQIGYGTDVGGLAICYRRDLLQAAGLPTDREQLRALWPTWEAFMAAGRQFQAHAPAGVKWFDGGPTVLNAIVGQAPTGYYDRSDQLVLANNADIKRGWDLVAQGVHDGLSAGLLYSTPQWNTGFKQGQFATVTCPAWMMAKIKDQAPDTAGKWDVAAVPGGGGNWGGSYLTVPKQGKHISQAVELAAWLTAPEQQAKVFTTNGLLPSTPKLYDDPSITGYRNPFFDDAPVGKLFTDAARQLQPQYQGPKAGDVQTEIGNAMLRVEQGKQSPDQSWAQLLTDVGKLSG</sequence>
<evidence type="ECO:0000313" key="1">
    <source>
        <dbReference type="EMBL" id="TVT18658.1"/>
    </source>
</evidence>
<dbReference type="Pfam" id="PF13416">
    <property type="entry name" value="SBP_bac_8"/>
    <property type="match status" value="1"/>
</dbReference>
<protein>
    <submittedName>
        <fullName evidence="1">Carbohydrate ABC transporter substrate-binding protein</fullName>
    </submittedName>
</protein>
<reference evidence="1 2" key="2">
    <citation type="submission" date="2019-08" db="EMBL/GenBank/DDBJ databases">
        <title>Amycolatopsis acidicola sp. nov., isolated from peat swamp forest soil.</title>
        <authorList>
            <person name="Srisuk N."/>
        </authorList>
    </citation>
    <scope>NUCLEOTIDE SEQUENCE [LARGE SCALE GENOMIC DNA]</scope>
    <source>
        <strain evidence="1 2">TBRC 6029</strain>
    </source>
</reference>
<dbReference type="Gene3D" id="3.40.190.10">
    <property type="entry name" value="Periplasmic binding protein-like II"/>
    <property type="match status" value="1"/>
</dbReference>
<dbReference type="EMBL" id="VJWX01000679">
    <property type="protein sequence ID" value="TVT18658.1"/>
    <property type="molecule type" value="Genomic_DNA"/>
</dbReference>
<keyword evidence="2" id="KW-1185">Reference proteome</keyword>
<dbReference type="Proteomes" id="UP000320011">
    <property type="component" value="Unassembled WGS sequence"/>
</dbReference>
<reference evidence="1 2" key="1">
    <citation type="submission" date="2019-07" db="EMBL/GenBank/DDBJ databases">
        <authorList>
            <person name="Duangmal K."/>
            <person name="Teo W.F.A."/>
        </authorList>
    </citation>
    <scope>NUCLEOTIDE SEQUENCE [LARGE SCALE GENOMIC DNA]</scope>
    <source>
        <strain evidence="1 2">TBRC 6029</strain>
    </source>
</reference>
<dbReference type="AlphaFoldDB" id="A0A558A324"/>
<evidence type="ECO:0000313" key="2">
    <source>
        <dbReference type="Proteomes" id="UP000320011"/>
    </source>
</evidence>
<comment type="caution">
    <text evidence="1">The sequence shown here is derived from an EMBL/GenBank/DDBJ whole genome shotgun (WGS) entry which is preliminary data.</text>
</comment>
<dbReference type="PROSITE" id="PS51257">
    <property type="entry name" value="PROKAR_LIPOPROTEIN"/>
    <property type="match status" value="1"/>
</dbReference>
<dbReference type="RefSeq" id="WP_144593206.1">
    <property type="nucleotide sequence ID" value="NZ_VJWX01000679.1"/>
</dbReference>
<gene>
    <name evidence="1" type="ORF">FNH05_35410</name>
</gene>
<organism evidence="1 2">
    <name type="scientific">Amycolatopsis rhizosphaerae</name>
    <dbReference type="NCBI Taxonomy" id="2053003"/>
    <lineage>
        <taxon>Bacteria</taxon>
        <taxon>Bacillati</taxon>
        <taxon>Actinomycetota</taxon>
        <taxon>Actinomycetes</taxon>
        <taxon>Pseudonocardiales</taxon>
        <taxon>Pseudonocardiaceae</taxon>
        <taxon>Amycolatopsis</taxon>
    </lineage>
</organism>
<dbReference type="PANTHER" id="PTHR43649">
    <property type="entry name" value="ARABINOSE-BINDING PROTEIN-RELATED"/>
    <property type="match status" value="1"/>
</dbReference>
<dbReference type="InterPro" id="IPR050490">
    <property type="entry name" value="Bact_solute-bd_prot1"/>
</dbReference>
<accession>A0A558A324</accession>